<proteinExistence type="predicted"/>
<reference evidence="1 2" key="1">
    <citation type="submission" date="2019-03" db="EMBL/GenBank/DDBJ databases">
        <title>Sequencing the genomes of 1000 actinobacteria strains.</title>
        <authorList>
            <person name="Klenk H.-P."/>
        </authorList>
    </citation>
    <scope>NUCLEOTIDE SEQUENCE [LARGE SCALE GENOMIC DNA]</scope>
    <source>
        <strain evidence="1 2">DSM 43805</strain>
    </source>
</reference>
<dbReference type="EMBL" id="SNWR01000001">
    <property type="protein sequence ID" value="TDO41803.1"/>
    <property type="molecule type" value="Genomic_DNA"/>
</dbReference>
<dbReference type="AlphaFoldDB" id="A0A4R6JY76"/>
<keyword evidence="2" id="KW-1185">Reference proteome</keyword>
<sequence length="62" mass="6431">MPTPQVVATWLSSALDEDKKTAECHLCNGLLLGRIAFSVSDPLALADAINAARLGDGPPLVS</sequence>
<evidence type="ECO:0000313" key="2">
    <source>
        <dbReference type="Proteomes" id="UP000294901"/>
    </source>
</evidence>
<evidence type="ECO:0000313" key="1">
    <source>
        <dbReference type="EMBL" id="TDO41803.1"/>
    </source>
</evidence>
<accession>A0A4R6JY76</accession>
<name>A0A4R6JY76_9ACTN</name>
<dbReference type="Proteomes" id="UP000294901">
    <property type="component" value="Unassembled WGS sequence"/>
</dbReference>
<protein>
    <submittedName>
        <fullName evidence="1">Uncharacterized protein</fullName>
    </submittedName>
</protein>
<comment type="caution">
    <text evidence="1">The sequence shown here is derived from an EMBL/GenBank/DDBJ whole genome shotgun (WGS) entry which is preliminary data.</text>
</comment>
<organism evidence="1 2">
    <name type="scientific">Paractinoplanes brasiliensis</name>
    <dbReference type="NCBI Taxonomy" id="52695"/>
    <lineage>
        <taxon>Bacteria</taxon>
        <taxon>Bacillati</taxon>
        <taxon>Actinomycetota</taxon>
        <taxon>Actinomycetes</taxon>
        <taxon>Micromonosporales</taxon>
        <taxon>Micromonosporaceae</taxon>
        <taxon>Paractinoplanes</taxon>
    </lineage>
</organism>
<gene>
    <name evidence="1" type="ORF">C8E87_5548</name>
</gene>